<dbReference type="EMBL" id="JARAOO010000004">
    <property type="protein sequence ID" value="KAJ7971588.1"/>
    <property type="molecule type" value="Genomic_DNA"/>
</dbReference>
<reference evidence="1" key="1">
    <citation type="journal article" date="2023" name="Science">
        <title>Elucidation of the pathway for biosynthesis of saponin adjuvants from the soapbark tree.</title>
        <authorList>
            <person name="Reed J."/>
            <person name="Orme A."/>
            <person name="El-Demerdash A."/>
            <person name="Owen C."/>
            <person name="Martin L.B.B."/>
            <person name="Misra R.C."/>
            <person name="Kikuchi S."/>
            <person name="Rejzek M."/>
            <person name="Martin A.C."/>
            <person name="Harkess A."/>
            <person name="Leebens-Mack J."/>
            <person name="Louveau T."/>
            <person name="Stephenson M.J."/>
            <person name="Osbourn A."/>
        </authorList>
    </citation>
    <scope>NUCLEOTIDE SEQUENCE</scope>
    <source>
        <strain evidence="1">S10</strain>
    </source>
</reference>
<gene>
    <name evidence="1" type="ORF">O6P43_009598</name>
</gene>
<dbReference type="AlphaFoldDB" id="A0AAD7VDD5"/>
<accession>A0AAD7VDD5</accession>
<proteinExistence type="predicted"/>
<evidence type="ECO:0000313" key="2">
    <source>
        <dbReference type="Proteomes" id="UP001163823"/>
    </source>
</evidence>
<sequence length="83" mass="9327">MMIGQIPPKRYSPSFSTVQSSTAIADSFLVVTSLPALISNIFPELHSSFCSDFLLYRTQKIVVGELQDYEPMLVYIRSPLIIN</sequence>
<organism evidence="1 2">
    <name type="scientific">Quillaja saponaria</name>
    <name type="common">Soap bark tree</name>
    <dbReference type="NCBI Taxonomy" id="32244"/>
    <lineage>
        <taxon>Eukaryota</taxon>
        <taxon>Viridiplantae</taxon>
        <taxon>Streptophyta</taxon>
        <taxon>Embryophyta</taxon>
        <taxon>Tracheophyta</taxon>
        <taxon>Spermatophyta</taxon>
        <taxon>Magnoliopsida</taxon>
        <taxon>eudicotyledons</taxon>
        <taxon>Gunneridae</taxon>
        <taxon>Pentapetalae</taxon>
        <taxon>rosids</taxon>
        <taxon>fabids</taxon>
        <taxon>Fabales</taxon>
        <taxon>Quillajaceae</taxon>
        <taxon>Quillaja</taxon>
    </lineage>
</organism>
<comment type="caution">
    <text evidence="1">The sequence shown here is derived from an EMBL/GenBank/DDBJ whole genome shotgun (WGS) entry which is preliminary data.</text>
</comment>
<evidence type="ECO:0000313" key="1">
    <source>
        <dbReference type="EMBL" id="KAJ7971588.1"/>
    </source>
</evidence>
<dbReference type="KEGG" id="qsa:O6P43_009598"/>
<name>A0AAD7VDD5_QUISA</name>
<keyword evidence="2" id="KW-1185">Reference proteome</keyword>
<dbReference type="Proteomes" id="UP001163823">
    <property type="component" value="Chromosome 4"/>
</dbReference>
<protein>
    <submittedName>
        <fullName evidence="1">Uncharacterized protein</fullName>
    </submittedName>
</protein>